<dbReference type="GO" id="GO:0005315">
    <property type="term" value="F:phosphate transmembrane transporter activity"/>
    <property type="evidence" value="ECO:0007669"/>
    <property type="project" value="InterPro"/>
</dbReference>
<comment type="function">
    <text evidence="1">Potential transporter for phosphate.</text>
</comment>
<dbReference type="RefSeq" id="WP_156017344.1">
    <property type="nucleotide sequence ID" value="NZ_WGGD01000005.1"/>
</dbReference>
<reference evidence="10 11" key="1">
    <citation type="submission" date="2019-10" db="EMBL/GenBank/DDBJ databases">
        <title>Sequencing and Assembly of Multiple Reported Metal-Biooxidizing Members of the Extremely Thermoacidophilic Archaeal Family Sulfolobaceae.</title>
        <authorList>
            <person name="Counts J.A."/>
            <person name="Kelly R.M."/>
        </authorList>
    </citation>
    <scope>NUCLEOTIDE SEQUENCE [LARGE SCALE GENOMIC DNA]</scope>
    <source>
        <strain evidence="10 11">DSM 6482</strain>
    </source>
</reference>
<feature type="transmembrane region" description="Helical" evidence="9">
    <location>
        <begin position="46"/>
        <end position="72"/>
    </location>
</feature>
<comment type="subcellular location">
    <subcellularLocation>
        <location evidence="2">Membrane</location>
        <topology evidence="2">Multi-pass membrane protein</topology>
    </subcellularLocation>
</comment>
<protein>
    <submittedName>
        <fullName evidence="10">Inorganic phosphate transporter</fullName>
    </submittedName>
</protein>
<evidence type="ECO:0000256" key="6">
    <source>
        <dbReference type="ARBA" id="ARBA00022692"/>
    </source>
</evidence>
<keyword evidence="7 9" id="KW-1133">Transmembrane helix</keyword>
<evidence type="ECO:0000256" key="7">
    <source>
        <dbReference type="ARBA" id="ARBA00022989"/>
    </source>
</evidence>
<keyword evidence="4" id="KW-0813">Transport</keyword>
<feature type="transmembrane region" description="Helical" evidence="9">
    <location>
        <begin position="260"/>
        <end position="283"/>
    </location>
</feature>
<dbReference type="Pfam" id="PF01384">
    <property type="entry name" value="PHO4"/>
    <property type="match status" value="1"/>
</dbReference>
<accession>A0A6A9QNG0</accession>
<sequence>MNGLSILDLFLFTVGLIAAFIVSGNNNATSLGVLFATNAARRRNSYIINTVAMFLGASVGSVTMYDSVYSIVQGPQDYVEASVFSVLFSSVFSFYYLNKIGVPSSLSQMLYPSLAVLVLVSHGEILFNWFKFWFTVGSWIISPLVAIVASLLMYKTMKSRIKGESRLSRQMKIYRYLIMTSSAFTSFVVGANAVGIIISAGLTAAPLLLVVLAYSVSASIGIFFSKKTAITVGFRLTKLGYVGASSSIIGSNVVNQVFTLFGIPISITQTILGGIIGLSLRAMTRDVAKQIRQVAKGWLISPLLSIIISLAAYGIVKSVLGI</sequence>
<proteinExistence type="inferred from homology"/>
<dbReference type="AlphaFoldDB" id="A0A6A9QNG0"/>
<dbReference type="GO" id="GO:0016020">
    <property type="term" value="C:membrane"/>
    <property type="evidence" value="ECO:0007669"/>
    <property type="project" value="UniProtKB-SubCell"/>
</dbReference>
<evidence type="ECO:0000313" key="11">
    <source>
        <dbReference type="Proteomes" id="UP000470772"/>
    </source>
</evidence>
<dbReference type="GO" id="GO:0035435">
    <property type="term" value="P:phosphate ion transmembrane transport"/>
    <property type="evidence" value="ECO:0007669"/>
    <property type="project" value="TreeGrafter"/>
</dbReference>
<keyword evidence="6 9" id="KW-0812">Transmembrane</keyword>
<evidence type="ECO:0000256" key="5">
    <source>
        <dbReference type="ARBA" id="ARBA00022592"/>
    </source>
</evidence>
<evidence type="ECO:0000256" key="3">
    <source>
        <dbReference type="ARBA" id="ARBA00009916"/>
    </source>
</evidence>
<evidence type="ECO:0000256" key="8">
    <source>
        <dbReference type="ARBA" id="ARBA00023136"/>
    </source>
</evidence>
<keyword evidence="11" id="KW-1185">Reference proteome</keyword>
<dbReference type="PANTHER" id="PTHR11101:SF80">
    <property type="entry name" value="PHOSPHATE TRANSPORTER"/>
    <property type="match status" value="1"/>
</dbReference>
<feature type="transmembrane region" description="Helical" evidence="9">
    <location>
        <begin position="6"/>
        <end position="25"/>
    </location>
</feature>
<evidence type="ECO:0000256" key="2">
    <source>
        <dbReference type="ARBA" id="ARBA00004141"/>
    </source>
</evidence>
<gene>
    <name evidence="10" type="ORF">GC250_09630</name>
</gene>
<evidence type="ECO:0000313" key="10">
    <source>
        <dbReference type="EMBL" id="MUN29689.1"/>
    </source>
</evidence>
<comment type="similarity">
    <text evidence="3">Belongs to the inorganic phosphate transporter (PiT) (TC 2.A.20) family.</text>
</comment>
<dbReference type="Proteomes" id="UP000470772">
    <property type="component" value="Unassembled WGS sequence"/>
</dbReference>
<organism evidence="10 11">
    <name type="scientific">Sulfuracidifex metallicus DSM 6482 = JCM 9184</name>
    <dbReference type="NCBI Taxonomy" id="523847"/>
    <lineage>
        <taxon>Archaea</taxon>
        <taxon>Thermoproteota</taxon>
        <taxon>Thermoprotei</taxon>
        <taxon>Sulfolobales</taxon>
        <taxon>Sulfolobaceae</taxon>
        <taxon>Sulfuracidifex</taxon>
    </lineage>
</organism>
<feature type="transmembrane region" description="Helical" evidence="9">
    <location>
        <begin position="204"/>
        <end position="224"/>
    </location>
</feature>
<evidence type="ECO:0000256" key="1">
    <source>
        <dbReference type="ARBA" id="ARBA00001981"/>
    </source>
</evidence>
<feature type="transmembrane region" description="Helical" evidence="9">
    <location>
        <begin position="78"/>
        <end position="97"/>
    </location>
</feature>
<dbReference type="EMBL" id="WGGD01000005">
    <property type="protein sequence ID" value="MUN29689.1"/>
    <property type="molecule type" value="Genomic_DNA"/>
</dbReference>
<feature type="transmembrane region" description="Helical" evidence="9">
    <location>
        <begin position="136"/>
        <end position="154"/>
    </location>
</feature>
<dbReference type="PANTHER" id="PTHR11101">
    <property type="entry name" value="PHOSPHATE TRANSPORTER"/>
    <property type="match status" value="1"/>
</dbReference>
<feature type="transmembrane region" description="Helical" evidence="9">
    <location>
        <begin position="236"/>
        <end position="254"/>
    </location>
</feature>
<comment type="caution">
    <text evidence="10">The sequence shown here is derived from an EMBL/GenBank/DDBJ whole genome shotgun (WGS) entry which is preliminary data.</text>
</comment>
<keyword evidence="5" id="KW-0592">Phosphate transport</keyword>
<dbReference type="InterPro" id="IPR001204">
    <property type="entry name" value="Phos_transporter"/>
</dbReference>
<evidence type="ECO:0000256" key="4">
    <source>
        <dbReference type="ARBA" id="ARBA00022448"/>
    </source>
</evidence>
<feature type="transmembrane region" description="Helical" evidence="9">
    <location>
        <begin position="109"/>
        <end position="130"/>
    </location>
</feature>
<keyword evidence="8 9" id="KW-0472">Membrane</keyword>
<evidence type="ECO:0000256" key="9">
    <source>
        <dbReference type="SAM" id="Phobius"/>
    </source>
</evidence>
<name>A0A6A9QNG0_SULME</name>
<feature type="transmembrane region" description="Helical" evidence="9">
    <location>
        <begin position="174"/>
        <end position="198"/>
    </location>
</feature>
<feature type="transmembrane region" description="Helical" evidence="9">
    <location>
        <begin position="295"/>
        <end position="316"/>
    </location>
</feature>